<feature type="signal peptide" evidence="2">
    <location>
        <begin position="1"/>
        <end position="23"/>
    </location>
</feature>
<keyword evidence="4" id="KW-1185">Reference proteome</keyword>
<dbReference type="OMA" id="SYYNVFL"/>
<reference evidence="3 4" key="1">
    <citation type="submission" date="2016-06" db="EMBL/GenBank/DDBJ databases">
        <authorList>
            <consortium name="Pathogen Informatics"/>
        </authorList>
    </citation>
    <scope>NUCLEOTIDE SEQUENCE [LARGE SCALE GENOMIC DNA]</scope>
</reference>
<gene>
    <name evidence="3" type="primary">PmUG01_03012600</name>
    <name evidence="3" type="ORF">PMUG01_03012600</name>
</gene>
<dbReference type="EMBL" id="LT594624">
    <property type="protein sequence ID" value="SBT86175.1"/>
    <property type="molecule type" value="Genomic_DNA"/>
</dbReference>
<keyword evidence="1" id="KW-0812">Transmembrane</keyword>
<feature type="chain" id="PRO_5008915772" description="Fam-b protein" evidence="2">
    <location>
        <begin position="24"/>
        <end position="259"/>
    </location>
</feature>
<evidence type="ECO:0000256" key="1">
    <source>
        <dbReference type="SAM" id="Phobius"/>
    </source>
</evidence>
<feature type="transmembrane region" description="Helical" evidence="1">
    <location>
        <begin position="216"/>
        <end position="235"/>
    </location>
</feature>
<organism evidence="3 4">
    <name type="scientific">Plasmodium malariae</name>
    <dbReference type="NCBI Taxonomy" id="5858"/>
    <lineage>
        <taxon>Eukaryota</taxon>
        <taxon>Sar</taxon>
        <taxon>Alveolata</taxon>
        <taxon>Apicomplexa</taxon>
        <taxon>Aconoidasida</taxon>
        <taxon>Haemosporida</taxon>
        <taxon>Plasmodiidae</taxon>
        <taxon>Plasmodium</taxon>
        <taxon>Plasmodium (Plasmodium)</taxon>
    </lineage>
</organism>
<accession>A0A1D3JI86</accession>
<dbReference type="AlphaFoldDB" id="A0A1D3JI86"/>
<dbReference type="RefSeq" id="XP_028859348.1">
    <property type="nucleotide sequence ID" value="XM_029008753.1"/>
</dbReference>
<keyword evidence="1" id="KW-1133">Transmembrane helix</keyword>
<dbReference type="OrthoDB" id="386602at2759"/>
<sequence>MFRFYVKLFIITFFAWNCQKSNNSTFNELWNEQYIAQNIFKIKTQRILTAYETLNSSPQQNLYSLSDMEDEYRQEKIDELLNYYKTYLNIYPDLNTNDKIIKLKDTSSQRERGNSVNGKDNVLQIDSYDEPDMSFEEVLDIDEADYHEDLEFLDNFYELDRNGNVEVYINPDTVNEGIFNINNNIEDINDYKQKGIGFGDNFLESFKNFKRKYYKFFKYALLLTPLGLLLTSLTMSLSGPNHYITTGVVALAIIASLAQ</sequence>
<dbReference type="KEGG" id="pmal:PMUG01_03012600"/>
<evidence type="ECO:0008006" key="5">
    <source>
        <dbReference type="Google" id="ProtNLM"/>
    </source>
</evidence>
<dbReference type="Proteomes" id="UP000219813">
    <property type="component" value="Chromosome 3"/>
</dbReference>
<dbReference type="GeneID" id="39866690"/>
<proteinExistence type="predicted"/>
<keyword evidence="2" id="KW-0732">Signal</keyword>
<evidence type="ECO:0000313" key="4">
    <source>
        <dbReference type="Proteomes" id="UP000219813"/>
    </source>
</evidence>
<evidence type="ECO:0000256" key="2">
    <source>
        <dbReference type="SAM" id="SignalP"/>
    </source>
</evidence>
<dbReference type="VEuPathDB" id="PlasmoDB:PmUG01_03012600"/>
<protein>
    <recommendedName>
        <fullName evidence="5">Fam-b protein</fullName>
    </recommendedName>
</protein>
<keyword evidence="1" id="KW-0472">Membrane</keyword>
<evidence type="ECO:0000313" key="3">
    <source>
        <dbReference type="EMBL" id="SBT86175.1"/>
    </source>
</evidence>
<name>A0A1D3JI86_PLAMA</name>